<dbReference type="SMART" id="SM00855">
    <property type="entry name" value="PGAM"/>
    <property type="match status" value="1"/>
</dbReference>
<dbReference type="Gene3D" id="3.40.50.1240">
    <property type="entry name" value="Phosphoglycerate mutase-like"/>
    <property type="match status" value="1"/>
</dbReference>
<protein>
    <submittedName>
        <fullName evidence="3">Histidine phosphatase family protein</fullName>
    </submittedName>
</protein>
<feature type="active site" description="Proton donor/acceptor" evidence="1">
    <location>
        <position position="86"/>
    </location>
</feature>
<feature type="non-terminal residue" evidence="3">
    <location>
        <position position="1"/>
    </location>
</feature>
<gene>
    <name evidence="3" type="ORF">H9942_09110</name>
</gene>
<dbReference type="Pfam" id="PF00300">
    <property type="entry name" value="His_Phos_1"/>
    <property type="match status" value="1"/>
</dbReference>
<dbReference type="PANTHER" id="PTHR48100">
    <property type="entry name" value="BROAD-SPECIFICITY PHOSPHATASE YOR283W-RELATED"/>
    <property type="match status" value="1"/>
</dbReference>
<name>A0A9D2RZX3_9FIRM</name>
<feature type="active site" description="Tele-phosphohistidine intermediate" evidence="1">
    <location>
        <position position="13"/>
    </location>
</feature>
<dbReference type="Proteomes" id="UP000824214">
    <property type="component" value="Unassembled WGS sequence"/>
</dbReference>
<dbReference type="SUPFAM" id="SSF53254">
    <property type="entry name" value="Phosphoglycerate mutase-like"/>
    <property type="match status" value="1"/>
</dbReference>
<comment type="caution">
    <text evidence="3">The sequence shown here is derived from an EMBL/GenBank/DDBJ whole genome shotgun (WGS) entry which is preliminary data.</text>
</comment>
<dbReference type="CDD" id="cd07067">
    <property type="entry name" value="HP_PGM_like"/>
    <property type="match status" value="1"/>
</dbReference>
<sequence length="223" mass="25102">CKALVTTLYIIRHCQSAGNAGGRFQGRFDGPVNEQGEKQLDLLSLRFRNEHLDAIYSSPLVRAYRTAEAVNKFHGLPIQKDEGLLEIDVGDMENMLLSDIGQKYPELAYNWDHAPDLCRFPHGETMEEAYRRINRAIDRIIAENPGKAVAVTTHGGVIKNLNARVEFGNIQGLRQGKVFGNTSVSVLESENGALRWKLVNDMSHLPEELRRAPMQYTFHTEAL</sequence>
<dbReference type="GO" id="GO:0016791">
    <property type="term" value="F:phosphatase activity"/>
    <property type="evidence" value="ECO:0007669"/>
    <property type="project" value="TreeGrafter"/>
</dbReference>
<reference evidence="3" key="1">
    <citation type="journal article" date="2021" name="PeerJ">
        <title>Extensive microbial diversity within the chicken gut microbiome revealed by metagenomics and culture.</title>
        <authorList>
            <person name="Gilroy R."/>
            <person name="Ravi A."/>
            <person name="Getino M."/>
            <person name="Pursley I."/>
            <person name="Horton D.L."/>
            <person name="Alikhan N.F."/>
            <person name="Baker D."/>
            <person name="Gharbi K."/>
            <person name="Hall N."/>
            <person name="Watson M."/>
            <person name="Adriaenssens E.M."/>
            <person name="Foster-Nyarko E."/>
            <person name="Jarju S."/>
            <person name="Secka A."/>
            <person name="Antonio M."/>
            <person name="Oren A."/>
            <person name="Chaudhuri R.R."/>
            <person name="La Ragione R."/>
            <person name="Hildebrand F."/>
            <person name="Pallen M.J."/>
        </authorList>
    </citation>
    <scope>NUCLEOTIDE SEQUENCE</scope>
    <source>
        <strain evidence="3">ChiBcolR8-3208</strain>
    </source>
</reference>
<proteinExistence type="predicted"/>
<dbReference type="EMBL" id="DWXZ01000196">
    <property type="protein sequence ID" value="HJB38209.1"/>
    <property type="molecule type" value="Genomic_DNA"/>
</dbReference>
<feature type="binding site" evidence="2">
    <location>
        <position position="62"/>
    </location>
    <ligand>
        <name>substrate</name>
    </ligand>
</feature>
<dbReference type="InterPro" id="IPR050275">
    <property type="entry name" value="PGM_Phosphatase"/>
</dbReference>
<evidence type="ECO:0000256" key="2">
    <source>
        <dbReference type="PIRSR" id="PIRSR613078-2"/>
    </source>
</evidence>
<organism evidence="3 4">
    <name type="scientific">Candidatus Acutalibacter ornithocaccae</name>
    <dbReference type="NCBI Taxonomy" id="2838416"/>
    <lineage>
        <taxon>Bacteria</taxon>
        <taxon>Bacillati</taxon>
        <taxon>Bacillota</taxon>
        <taxon>Clostridia</taxon>
        <taxon>Eubacteriales</taxon>
        <taxon>Acutalibacteraceae</taxon>
        <taxon>Acutalibacter</taxon>
    </lineage>
</organism>
<dbReference type="InterPro" id="IPR029033">
    <property type="entry name" value="His_PPase_superfam"/>
</dbReference>
<dbReference type="PANTHER" id="PTHR48100:SF1">
    <property type="entry name" value="HISTIDINE PHOSPHATASE FAMILY PROTEIN-RELATED"/>
    <property type="match status" value="1"/>
</dbReference>
<evidence type="ECO:0000313" key="3">
    <source>
        <dbReference type="EMBL" id="HJB38209.1"/>
    </source>
</evidence>
<dbReference type="InterPro" id="IPR013078">
    <property type="entry name" value="His_Pase_superF_clade-1"/>
</dbReference>
<feature type="binding site" evidence="2">
    <location>
        <begin position="12"/>
        <end position="19"/>
    </location>
    <ligand>
        <name>substrate</name>
    </ligand>
</feature>
<dbReference type="AlphaFoldDB" id="A0A9D2RZX3"/>
<evidence type="ECO:0000313" key="4">
    <source>
        <dbReference type="Proteomes" id="UP000824214"/>
    </source>
</evidence>
<dbReference type="GO" id="GO:0005737">
    <property type="term" value="C:cytoplasm"/>
    <property type="evidence" value="ECO:0007669"/>
    <property type="project" value="TreeGrafter"/>
</dbReference>
<accession>A0A9D2RZX3</accession>
<reference evidence="3" key="2">
    <citation type="submission" date="2021-04" db="EMBL/GenBank/DDBJ databases">
        <authorList>
            <person name="Gilroy R."/>
        </authorList>
    </citation>
    <scope>NUCLEOTIDE SEQUENCE</scope>
    <source>
        <strain evidence="3">ChiBcolR8-3208</strain>
    </source>
</reference>
<evidence type="ECO:0000256" key="1">
    <source>
        <dbReference type="PIRSR" id="PIRSR613078-1"/>
    </source>
</evidence>